<dbReference type="AlphaFoldDB" id="A0A1X3IZP4"/>
<dbReference type="GO" id="GO:0016758">
    <property type="term" value="F:hexosyltransferase activity"/>
    <property type="evidence" value="ECO:0007669"/>
    <property type="project" value="InterPro"/>
</dbReference>
<dbReference type="PANTHER" id="PTHR12867:SF6">
    <property type="entry name" value="N-ACETYLGLUCOSAMINYLDIPHOSPHODOLICHOL N-ACETYLGLUCOSAMINYLTRANSFERASE"/>
    <property type="match status" value="1"/>
</dbReference>
<dbReference type="Pfam" id="PF04101">
    <property type="entry name" value="Glyco_tran_28_C"/>
    <property type="match status" value="1"/>
</dbReference>
<dbReference type="Gene3D" id="3.40.50.2000">
    <property type="entry name" value="Glycogen Phosphorylase B"/>
    <property type="match status" value="1"/>
</dbReference>
<comment type="subcellular location">
    <subcellularLocation>
        <location evidence="1">Endoplasmic reticulum</location>
    </subcellularLocation>
</comment>
<reference evidence="7 8" key="1">
    <citation type="submission" date="2010-04" db="EMBL/GenBank/DDBJ databases">
        <title>The Genome Sequence of Escherichia coli TA447.</title>
        <authorList>
            <consortium name="The Broad Institute Genome Sequencing Platform"/>
            <consortium name="The Broad Institute Genome Sequencing Center for Infectious Disease"/>
            <person name="Feldgarden M."/>
            <person name="Gordon D.M."/>
            <person name="Johnson J.R."/>
            <person name="Johnston B.D."/>
            <person name="Young S."/>
            <person name="Zeng Q."/>
            <person name="Koehrsen M."/>
            <person name="Alvarado L."/>
            <person name="Berlin A.M."/>
            <person name="Borenstein D."/>
            <person name="Chapman S.B."/>
            <person name="Chen Z."/>
            <person name="Engels R."/>
            <person name="Freedman E."/>
            <person name="Gellesch M."/>
            <person name="Goldberg J."/>
            <person name="Griggs A."/>
            <person name="Gujja S."/>
            <person name="Heilman E.R."/>
            <person name="Heiman D.I."/>
            <person name="Hepburn T.A."/>
            <person name="Howarth C."/>
            <person name="Jen D."/>
            <person name="Larson L."/>
            <person name="Mehta T."/>
            <person name="Park D."/>
            <person name="Pearson M."/>
            <person name="Richards J."/>
            <person name="Roberts A."/>
            <person name="Saif S."/>
            <person name="Shea T.D."/>
            <person name="Shenoy N."/>
            <person name="Sisk P."/>
            <person name="Stolte C."/>
            <person name="Sykes S.N."/>
            <person name="Walk T."/>
            <person name="White J."/>
            <person name="Yandava C."/>
            <person name="Haas B."/>
            <person name="Henn M.R."/>
            <person name="Nusbaum C."/>
            <person name="Birren B."/>
        </authorList>
    </citation>
    <scope>NUCLEOTIDE SEQUENCE [LARGE SCALE GENOMIC DNA]</scope>
    <source>
        <strain evidence="7 8">TA447</strain>
    </source>
</reference>
<dbReference type="PANTHER" id="PTHR12867">
    <property type="entry name" value="GLYCOSYL TRANSFERASE-RELATED"/>
    <property type="match status" value="1"/>
</dbReference>
<dbReference type="InterPro" id="IPR048097">
    <property type="entry name" value="Cps14G-like"/>
</dbReference>
<evidence type="ECO:0000313" key="7">
    <source>
        <dbReference type="EMBL" id="OSK93640.1"/>
    </source>
</evidence>
<dbReference type="EMBL" id="ADIZ01000027">
    <property type="protein sequence ID" value="OSK93640.1"/>
    <property type="molecule type" value="Genomic_DNA"/>
</dbReference>
<evidence type="ECO:0000259" key="6">
    <source>
        <dbReference type="Pfam" id="PF04101"/>
    </source>
</evidence>
<protein>
    <submittedName>
        <fullName evidence="7">Glycosyltransferase family 28 C-domain protein</fullName>
    </submittedName>
</protein>
<dbReference type="RefSeq" id="WP_001613350.1">
    <property type="nucleotide sequence ID" value="NZ_ADIZ01000027.1"/>
</dbReference>
<evidence type="ECO:0000256" key="4">
    <source>
        <dbReference type="ARBA" id="ARBA00022679"/>
    </source>
</evidence>
<sequence>MKIFTTVGTTSFDLLIKSVDEFAATNKDNDFIFQIANGQFHPRNGCYFRFENDIVHYYEWADVVITHAGAGTIYKLLEQRKKVIIVPNLVRIDKHQRDIAQYMCEHHYSLVLWDLSSLSSIMKDIEKFSPAVYKKTPFFRSDEIVNFINNIR</sequence>
<evidence type="ECO:0000256" key="2">
    <source>
        <dbReference type="ARBA" id="ARBA00006962"/>
    </source>
</evidence>
<proteinExistence type="inferred from homology"/>
<comment type="similarity">
    <text evidence="2">Belongs to the glycosyltransferase 28 family.</text>
</comment>
<dbReference type="SUPFAM" id="SSF53756">
    <property type="entry name" value="UDP-Glycosyltransferase/glycogen phosphorylase"/>
    <property type="match status" value="1"/>
</dbReference>
<organism evidence="7 8">
    <name type="scientific">Escherichia coli TA447</name>
    <dbReference type="NCBI Taxonomy" id="656447"/>
    <lineage>
        <taxon>Bacteria</taxon>
        <taxon>Pseudomonadati</taxon>
        <taxon>Pseudomonadota</taxon>
        <taxon>Gammaproteobacteria</taxon>
        <taxon>Enterobacterales</taxon>
        <taxon>Enterobacteriaceae</taxon>
        <taxon>Escherichia</taxon>
    </lineage>
</organism>
<evidence type="ECO:0000256" key="1">
    <source>
        <dbReference type="ARBA" id="ARBA00004240"/>
    </source>
</evidence>
<evidence type="ECO:0000313" key="8">
    <source>
        <dbReference type="Proteomes" id="UP000193942"/>
    </source>
</evidence>
<dbReference type="NCBIfam" id="NF041548">
    <property type="entry name" value="PssE"/>
    <property type="match status" value="1"/>
</dbReference>
<accession>A0A1X3IZP4</accession>
<gene>
    <name evidence="7" type="ORF">ECXG_00473</name>
</gene>
<keyword evidence="5" id="KW-0256">Endoplasmic reticulum</keyword>
<dbReference type="InterPro" id="IPR007235">
    <property type="entry name" value="Glyco_trans_28_C"/>
</dbReference>
<keyword evidence="3" id="KW-0328">Glycosyltransferase</keyword>
<dbReference type="GO" id="GO:0006488">
    <property type="term" value="P:dolichol-linked oligosaccharide biosynthetic process"/>
    <property type="evidence" value="ECO:0007669"/>
    <property type="project" value="InterPro"/>
</dbReference>
<dbReference type="InterPro" id="IPR039042">
    <property type="entry name" value="Alg13-like"/>
</dbReference>
<dbReference type="Proteomes" id="UP000193942">
    <property type="component" value="Unassembled WGS sequence"/>
</dbReference>
<evidence type="ECO:0000256" key="3">
    <source>
        <dbReference type="ARBA" id="ARBA00022676"/>
    </source>
</evidence>
<name>A0A1X3IZP4_ECOLX</name>
<keyword evidence="4 7" id="KW-0808">Transferase</keyword>
<comment type="caution">
    <text evidence="7">The sequence shown here is derived from an EMBL/GenBank/DDBJ whole genome shotgun (WGS) entry which is preliminary data.</text>
</comment>
<evidence type="ECO:0000256" key="5">
    <source>
        <dbReference type="ARBA" id="ARBA00022824"/>
    </source>
</evidence>
<feature type="domain" description="Glycosyl transferase family 28 C-terminal" evidence="6">
    <location>
        <begin position="3"/>
        <end position="116"/>
    </location>
</feature>